<dbReference type="GO" id="GO:0003677">
    <property type="term" value="F:DNA binding"/>
    <property type="evidence" value="ECO:0007669"/>
    <property type="project" value="UniProtKB-KW"/>
</dbReference>
<dbReference type="AlphaFoldDB" id="A0A3M3EXV4"/>
<evidence type="ECO:0000313" key="7">
    <source>
        <dbReference type="Proteomes" id="UP000270661"/>
    </source>
</evidence>
<dbReference type="InterPro" id="IPR038488">
    <property type="entry name" value="Integrase_DNA-bd_sf"/>
</dbReference>
<keyword evidence="4" id="KW-0233">DNA recombination</keyword>
<dbReference type="GO" id="GO:0015074">
    <property type="term" value="P:DNA integration"/>
    <property type="evidence" value="ECO:0007669"/>
    <property type="project" value="UniProtKB-KW"/>
</dbReference>
<dbReference type="InterPro" id="IPR002104">
    <property type="entry name" value="Integrase_catalytic"/>
</dbReference>
<dbReference type="InterPro" id="IPR011010">
    <property type="entry name" value="DNA_brk_join_enz"/>
</dbReference>
<dbReference type="GO" id="GO:0006310">
    <property type="term" value="P:DNA recombination"/>
    <property type="evidence" value="ECO:0007669"/>
    <property type="project" value="UniProtKB-KW"/>
</dbReference>
<dbReference type="InterPro" id="IPR013762">
    <property type="entry name" value="Integrase-like_cat_sf"/>
</dbReference>
<evidence type="ECO:0000259" key="5">
    <source>
        <dbReference type="PROSITE" id="PS51898"/>
    </source>
</evidence>
<comment type="caution">
    <text evidence="6">The sequence shown here is derived from an EMBL/GenBank/DDBJ whole genome shotgun (WGS) entry which is preliminary data.</text>
</comment>
<feature type="domain" description="Tyr recombinase" evidence="5">
    <location>
        <begin position="218"/>
        <end position="396"/>
    </location>
</feature>
<evidence type="ECO:0000256" key="4">
    <source>
        <dbReference type="ARBA" id="ARBA00023172"/>
    </source>
</evidence>
<dbReference type="Gene3D" id="1.10.443.10">
    <property type="entry name" value="Intergrase catalytic core"/>
    <property type="match status" value="1"/>
</dbReference>
<evidence type="ECO:0000256" key="1">
    <source>
        <dbReference type="ARBA" id="ARBA00008857"/>
    </source>
</evidence>
<evidence type="ECO:0000313" key="6">
    <source>
        <dbReference type="EMBL" id="RMM54435.1"/>
    </source>
</evidence>
<organism evidence="6 7">
    <name type="scientific">Pseudomonas corrugata</name>
    <dbReference type="NCBI Taxonomy" id="47879"/>
    <lineage>
        <taxon>Bacteria</taxon>
        <taxon>Pseudomonadati</taxon>
        <taxon>Pseudomonadota</taxon>
        <taxon>Gammaproteobacteria</taxon>
        <taxon>Pseudomonadales</taxon>
        <taxon>Pseudomonadaceae</taxon>
        <taxon>Pseudomonas</taxon>
    </lineage>
</organism>
<dbReference type="CDD" id="cd00801">
    <property type="entry name" value="INT_P4_C"/>
    <property type="match status" value="1"/>
</dbReference>
<evidence type="ECO:0000256" key="3">
    <source>
        <dbReference type="ARBA" id="ARBA00023125"/>
    </source>
</evidence>
<sequence>MNWRHTRMKRADIKRRPLADTTLSSLEPEAGAYRELDSPGLYFRVKPNGQKSWELRYKKPDGKWSWLGLGGYPEVSGAFARQKAAELRADASEGKNPIISKKARQAADIDAANDTFESLAREWHTSRLSGWDAGTAKRILGALERHVFPLLGKRPYTSIMSMEWMELLRGLERQGILEQMSRVRAYCKDIYDLARVTGRAVNNPLEGVHKFLSSGKAENYAHVSPDELPGLLRAIRSYPHAKDVQLGLRLLTLMAVRPSELREAHWVEFDFDKKLWTVPVERKGRKKGREHLVPLCTQAVDALLELRQLTGAYPLLFPGRSDRTKPRSDTVFLMALRRLGYEGRQTGHGFRHIASTILNEHGYPADHIEAQLSHKAQGVRGIYNKAQYLEQRVKMMQWYADHLDALEVGNVVQGQFGKAV</sequence>
<keyword evidence="3" id="KW-0238">DNA-binding</keyword>
<dbReference type="Gene3D" id="1.10.150.130">
    <property type="match status" value="1"/>
</dbReference>
<dbReference type="SUPFAM" id="SSF56349">
    <property type="entry name" value="DNA breaking-rejoining enzymes"/>
    <property type="match status" value="1"/>
</dbReference>
<name>A0A3M3EXV4_9PSED</name>
<dbReference type="Pfam" id="PF22022">
    <property type="entry name" value="Phage_int_M"/>
    <property type="match status" value="1"/>
</dbReference>
<keyword evidence="2" id="KW-0229">DNA integration</keyword>
<dbReference type="Proteomes" id="UP000270661">
    <property type="component" value="Unassembled WGS sequence"/>
</dbReference>
<dbReference type="InterPro" id="IPR053876">
    <property type="entry name" value="Phage_int_M"/>
</dbReference>
<dbReference type="Pfam" id="PF13356">
    <property type="entry name" value="Arm-DNA-bind_3"/>
    <property type="match status" value="1"/>
</dbReference>
<dbReference type="InterPro" id="IPR025166">
    <property type="entry name" value="Integrase_DNA_bind_dom"/>
</dbReference>
<keyword evidence="7" id="KW-1185">Reference proteome</keyword>
<dbReference type="Gene3D" id="3.30.160.390">
    <property type="entry name" value="Integrase, DNA-binding domain"/>
    <property type="match status" value="1"/>
</dbReference>
<dbReference type="PANTHER" id="PTHR30629:SF2">
    <property type="entry name" value="PROPHAGE INTEGRASE INTS-RELATED"/>
    <property type="match status" value="1"/>
</dbReference>
<dbReference type="EMBL" id="RBOJ01000019">
    <property type="protein sequence ID" value="RMM54435.1"/>
    <property type="molecule type" value="Genomic_DNA"/>
</dbReference>
<comment type="similarity">
    <text evidence="1">Belongs to the 'phage' integrase family.</text>
</comment>
<dbReference type="InterPro" id="IPR050808">
    <property type="entry name" value="Phage_Integrase"/>
</dbReference>
<reference evidence="6 7" key="1">
    <citation type="submission" date="2018-08" db="EMBL/GenBank/DDBJ databases">
        <title>Recombination of ecologically and evolutionarily significant loci maintains genetic cohesion in the Pseudomonas syringae species complex.</title>
        <authorList>
            <person name="Dillon M."/>
            <person name="Thakur S."/>
            <person name="Almeida R.N.D."/>
            <person name="Weir B.S."/>
            <person name="Guttman D.S."/>
        </authorList>
    </citation>
    <scope>NUCLEOTIDE SEQUENCE [LARGE SCALE GENOMIC DNA]</scope>
    <source>
        <strain evidence="6 7">NCPPB2445</strain>
    </source>
</reference>
<gene>
    <name evidence="6" type="ORF">ALQ77_02718</name>
</gene>
<dbReference type="InterPro" id="IPR010998">
    <property type="entry name" value="Integrase_recombinase_N"/>
</dbReference>
<dbReference type="PROSITE" id="PS51898">
    <property type="entry name" value="TYR_RECOMBINASE"/>
    <property type="match status" value="1"/>
</dbReference>
<dbReference type="PANTHER" id="PTHR30629">
    <property type="entry name" value="PROPHAGE INTEGRASE"/>
    <property type="match status" value="1"/>
</dbReference>
<proteinExistence type="inferred from homology"/>
<dbReference type="Pfam" id="PF00589">
    <property type="entry name" value="Phage_integrase"/>
    <property type="match status" value="1"/>
</dbReference>
<evidence type="ECO:0000256" key="2">
    <source>
        <dbReference type="ARBA" id="ARBA00022908"/>
    </source>
</evidence>
<accession>A0A3M3EXV4</accession>
<protein>
    <recommendedName>
        <fullName evidence="5">Tyr recombinase domain-containing protein</fullName>
    </recommendedName>
</protein>